<evidence type="ECO:0000256" key="1">
    <source>
        <dbReference type="SAM" id="MobiDB-lite"/>
    </source>
</evidence>
<organism evidence="3 4">
    <name type="scientific">Chrysophaeum taylorii</name>
    <dbReference type="NCBI Taxonomy" id="2483200"/>
    <lineage>
        <taxon>Eukaryota</taxon>
        <taxon>Sar</taxon>
        <taxon>Stramenopiles</taxon>
        <taxon>Ochrophyta</taxon>
        <taxon>Pelagophyceae</taxon>
        <taxon>Pelagomonadales</taxon>
        <taxon>Pelagomonadaceae</taxon>
        <taxon>Chrysophaeum</taxon>
    </lineage>
</organism>
<protein>
    <recommendedName>
        <fullName evidence="2">BRO1 domain-containing protein</fullName>
    </recommendedName>
</protein>
<proteinExistence type="predicted"/>
<comment type="caution">
    <text evidence="3">The sequence shown here is derived from an EMBL/GenBank/DDBJ whole genome shotgun (WGS) entry which is preliminary data.</text>
</comment>
<feature type="compositionally biased region" description="Low complexity" evidence="1">
    <location>
        <begin position="442"/>
        <end position="460"/>
    </location>
</feature>
<feature type="domain" description="BRO1" evidence="2">
    <location>
        <begin position="181"/>
        <end position="411"/>
    </location>
</feature>
<feature type="region of interest" description="Disordered" evidence="1">
    <location>
        <begin position="422"/>
        <end position="484"/>
    </location>
</feature>
<name>A0AAD7UH69_9STRA</name>
<dbReference type="Gene3D" id="1.25.40.280">
    <property type="entry name" value="alix/aip1 like domains"/>
    <property type="match status" value="1"/>
</dbReference>
<reference evidence="3" key="1">
    <citation type="submission" date="2023-01" db="EMBL/GenBank/DDBJ databases">
        <title>Metagenome sequencing of chrysophaentin producing Chrysophaeum taylorii.</title>
        <authorList>
            <person name="Davison J."/>
            <person name="Bewley C."/>
        </authorList>
    </citation>
    <scope>NUCLEOTIDE SEQUENCE</scope>
    <source>
        <strain evidence="3">NIES-1699</strain>
    </source>
</reference>
<dbReference type="InterPro" id="IPR004328">
    <property type="entry name" value="BRO1_dom"/>
</dbReference>
<keyword evidence="4" id="KW-1185">Reference proteome</keyword>
<dbReference type="AlphaFoldDB" id="A0AAD7UH69"/>
<dbReference type="Pfam" id="PF03097">
    <property type="entry name" value="BRO1"/>
    <property type="match status" value="1"/>
</dbReference>
<evidence type="ECO:0000313" key="4">
    <source>
        <dbReference type="Proteomes" id="UP001230188"/>
    </source>
</evidence>
<evidence type="ECO:0000259" key="2">
    <source>
        <dbReference type="Pfam" id="PF03097"/>
    </source>
</evidence>
<sequence>MVLDEFLTERSVGAFLTYVVEVKVPRVEEATKYASSLAKCGLKGSAFGDAMVDADTARHELIAALKREEREGANPSLHVESAREVAVRAETLAATVEVLKRSVDRQPERVKVSSLNVAWTTALAGNARPRPARATATAAAGVSGVLGFDAKMARATAALARMSCGSRLAARVASKPLKSLAEDEASSSVLSEASAELQAAAGIWGDALVVDIRDPPAECKGDVSRGFRAWCLAAADRLAIAKAFALELAEVRATPPSLAARLAAGVAANEARALDGLASGSVTPRLVGSACAQSAGAAALADALAARAAAKDSLIGEALAFSKHGLCKLNSFLQTKGNLPRGIVDDDAMARKYAASAPPDLRTVLQDLQGAIKRRVDVYDRDNKTVYFETEPTALENPVPVNLAKPRPLPADDTVVDLSEDLPAPVVEKDPVLPDDLPPPAYDDLPPAYDDLPPAFDDLPTPNRDDDDDDVFRPQSSSSSKPYVSCDRCTFNNKLGASRCEMCESKLPAC</sequence>
<dbReference type="Proteomes" id="UP001230188">
    <property type="component" value="Unassembled WGS sequence"/>
</dbReference>
<accession>A0AAD7UH69</accession>
<evidence type="ECO:0000313" key="3">
    <source>
        <dbReference type="EMBL" id="KAJ8605862.1"/>
    </source>
</evidence>
<dbReference type="EMBL" id="JAQMWT010000309">
    <property type="protein sequence ID" value="KAJ8605862.1"/>
    <property type="molecule type" value="Genomic_DNA"/>
</dbReference>
<gene>
    <name evidence="3" type="ORF">CTAYLR_000552</name>
</gene>
<dbReference type="InterPro" id="IPR038499">
    <property type="entry name" value="BRO1_sf"/>
</dbReference>